<evidence type="ECO:0000256" key="4">
    <source>
        <dbReference type="ARBA" id="ARBA00022448"/>
    </source>
</evidence>
<dbReference type="GO" id="GO:0005886">
    <property type="term" value="C:plasma membrane"/>
    <property type="evidence" value="ECO:0007669"/>
    <property type="project" value="UniProtKB-SubCell"/>
</dbReference>
<evidence type="ECO:0000256" key="9">
    <source>
        <dbReference type="HAMAP-Rule" id="MF_01461"/>
    </source>
</evidence>
<comment type="subcellular location">
    <subcellularLocation>
        <location evidence="1 9">Cell membrane</location>
        <topology evidence="1 9">Multi-pass membrane protein</topology>
    </subcellularLocation>
</comment>
<evidence type="ECO:0000256" key="7">
    <source>
        <dbReference type="ARBA" id="ARBA00022989"/>
    </source>
</evidence>
<dbReference type="InterPro" id="IPR024919">
    <property type="entry name" value="EcfT"/>
</dbReference>
<feature type="transmembrane region" description="Helical" evidence="9">
    <location>
        <begin position="22"/>
        <end position="39"/>
    </location>
</feature>
<accession>A0A930B958</accession>
<evidence type="ECO:0000313" key="10">
    <source>
        <dbReference type="EMBL" id="MBF1129922.1"/>
    </source>
</evidence>
<comment type="function">
    <text evidence="9">Transmembrane (T) component of an energy-coupling factor (ECF) ABC-transporter complex. Unlike classic ABC transporters this ECF transporter provides the energy necessary to transport a number of different substrates.</text>
</comment>
<sequence length="268" mass="30316">MLTDITLGQYYPGDSFLHRMDPRAKILCTMIFICAIFLANNPWSYLLVTIFTLGCILISGVPTVMVWKAVKPLWVILVFTLLIHVLTTPGKEIFGYGFIHISEEGLRNGLFMTLRLVFLIGFSSLLTYTTSPIVLTDGIEALLNPFRRFGVPAHELAMMMTIALRFIPTLLEETDRIMKAQSSRGADFTSGNLWQKAKGMVPLLVPLFISAFRRADDLATAMEARCYRGGEGRTKMHQLAYTSRDRLAFITVFLVTAVLLVMYFYFRT</sequence>
<organism evidence="10 11">
    <name type="scientific">Dialister invisus</name>
    <dbReference type="NCBI Taxonomy" id="218538"/>
    <lineage>
        <taxon>Bacteria</taxon>
        <taxon>Bacillati</taxon>
        <taxon>Bacillota</taxon>
        <taxon>Negativicutes</taxon>
        <taxon>Veillonellales</taxon>
        <taxon>Veillonellaceae</taxon>
        <taxon>Dialister</taxon>
    </lineage>
</organism>
<feature type="transmembrane region" description="Helical" evidence="9">
    <location>
        <begin position="73"/>
        <end position="90"/>
    </location>
</feature>
<comment type="subunit">
    <text evidence="9">Forms a stable energy-coupling factor (ECF) transporter complex composed of 2 membrane-embedded substrate-binding proteins (S component), 2 ATP-binding proteins (A component) and 2 transmembrane proteins (T component).</text>
</comment>
<dbReference type="PANTHER" id="PTHR34857:SF2">
    <property type="entry name" value="SLL0384 PROTEIN"/>
    <property type="match status" value="1"/>
</dbReference>
<evidence type="ECO:0000256" key="8">
    <source>
        <dbReference type="ARBA" id="ARBA00023136"/>
    </source>
</evidence>
<protein>
    <recommendedName>
        <fullName evidence="3 9">Energy-coupling factor transporter transmembrane protein EcfT</fullName>
        <shortName evidence="9">ECF transporter T component EcfT</shortName>
    </recommendedName>
</protein>
<dbReference type="Proteomes" id="UP000757890">
    <property type="component" value="Unassembled WGS sequence"/>
</dbReference>
<evidence type="ECO:0000256" key="3">
    <source>
        <dbReference type="ARBA" id="ARBA00014042"/>
    </source>
</evidence>
<name>A0A930B958_9FIRM</name>
<dbReference type="EMBL" id="JABZMK010000068">
    <property type="protein sequence ID" value="MBF1129922.1"/>
    <property type="molecule type" value="Genomic_DNA"/>
</dbReference>
<evidence type="ECO:0000256" key="5">
    <source>
        <dbReference type="ARBA" id="ARBA00022475"/>
    </source>
</evidence>
<keyword evidence="5 9" id="KW-1003">Cell membrane</keyword>
<dbReference type="GO" id="GO:0022857">
    <property type="term" value="F:transmembrane transporter activity"/>
    <property type="evidence" value="ECO:0007669"/>
    <property type="project" value="UniProtKB-UniRule"/>
</dbReference>
<feature type="transmembrane region" description="Helical" evidence="9">
    <location>
        <begin position="149"/>
        <end position="171"/>
    </location>
</feature>
<keyword evidence="4 9" id="KW-0813">Transport</keyword>
<gene>
    <name evidence="9" type="primary">ecfT</name>
    <name evidence="10" type="ORF">HXL70_07780</name>
</gene>
<dbReference type="Pfam" id="PF02361">
    <property type="entry name" value="CbiQ"/>
    <property type="match status" value="1"/>
</dbReference>
<keyword evidence="8 9" id="KW-0472">Membrane</keyword>
<evidence type="ECO:0000256" key="2">
    <source>
        <dbReference type="ARBA" id="ARBA00005660"/>
    </source>
</evidence>
<dbReference type="InterPro" id="IPR051611">
    <property type="entry name" value="ECF_transporter_component"/>
</dbReference>
<comment type="similarity">
    <text evidence="2 9">Belongs to the energy-coupling factor EcfT family.</text>
</comment>
<dbReference type="PANTHER" id="PTHR34857">
    <property type="entry name" value="SLL0384 PROTEIN"/>
    <property type="match status" value="1"/>
</dbReference>
<evidence type="ECO:0000256" key="6">
    <source>
        <dbReference type="ARBA" id="ARBA00022692"/>
    </source>
</evidence>
<reference evidence="10" key="1">
    <citation type="submission" date="2020-04" db="EMBL/GenBank/DDBJ databases">
        <title>Deep metagenomics examines the oral microbiome during advanced dental caries in children, revealing novel taxa and co-occurrences with host molecules.</title>
        <authorList>
            <person name="Baker J.L."/>
            <person name="Morton J.T."/>
            <person name="Dinis M."/>
            <person name="Alvarez R."/>
            <person name="Tran N.C."/>
            <person name="Knight R."/>
            <person name="Edlund A."/>
        </authorList>
    </citation>
    <scope>NUCLEOTIDE SEQUENCE</scope>
    <source>
        <strain evidence="10">JCVI_32_bin.14</strain>
    </source>
</reference>
<proteinExistence type="inferred from homology"/>
<dbReference type="HAMAP" id="MF_01461">
    <property type="entry name" value="EcfT"/>
    <property type="match status" value="1"/>
</dbReference>
<dbReference type="AlphaFoldDB" id="A0A930B958"/>
<keyword evidence="6 9" id="KW-0812">Transmembrane</keyword>
<evidence type="ECO:0000313" key="11">
    <source>
        <dbReference type="Proteomes" id="UP000757890"/>
    </source>
</evidence>
<feature type="transmembrane region" description="Helical" evidence="9">
    <location>
        <begin position="110"/>
        <end position="129"/>
    </location>
</feature>
<dbReference type="CDD" id="cd16914">
    <property type="entry name" value="EcfT"/>
    <property type="match status" value="1"/>
</dbReference>
<comment type="caution">
    <text evidence="10">The sequence shown here is derived from an EMBL/GenBank/DDBJ whole genome shotgun (WGS) entry which is preliminary data.</text>
</comment>
<feature type="transmembrane region" description="Helical" evidence="9">
    <location>
        <begin position="247"/>
        <end position="266"/>
    </location>
</feature>
<evidence type="ECO:0000256" key="1">
    <source>
        <dbReference type="ARBA" id="ARBA00004651"/>
    </source>
</evidence>
<feature type="transmembrane region" description="Helical" evidence="9">
    <location>
        <begin position="46"/>
        <end position="67"/>
    </location>
</feature>
<dbReference type="InterPro" id="IPR003339">
    <property type="entry name" value="ABC/ECF_trnsptr_transmembrane"/>
</dbReference>
<keyword evidence="7 9" id="KW-1133">Transmembrane helix</keyword>